<organism evidence="5 6">
    <name type="scientific">Ornithinimicrobium kibberense</name>
    <dbReference type="NCBI Taxonomy" id="282060"/>
    <lineage>
        <taxon>Bacteria</taxon>
        <taxon>Bacillati</taxon>
        <taxon>Actinomycetota</taxon>
        <taxon>Actinomycetes</taxon>
        <taxon>Micrococcales</taxon>
        <taxon>Ornithinimicrobiaceae</taxon>
        <taxon>Ornithinimicrobium</taxon>
    </lineage>
</organism>
<evidence type="ECO:0000313" key="5">
    <source>
        <dbReference type="EMBL" id="MFB9733377.1"/>
    </source>
</evidence>
<dbReference type="Gene3D" id="3.40.50.2300">
    <property type="match status" value="2"/>
</dbReference>
<feature type="signal peptide" evidence="3">
    <location>
        <begin position="1"/>
        <end position="22"/>
    </location>
</feature>
<name>A0ABV5V6M7_9MICO</name>
<dbReference type="PANTHER" id="PTHR47235:SF1">
    <property type="entry name" value="BLR6548 PROTEIN"/>
    <property type="match status" value="1"/>
</dbReference>
<gene>
    <name evidence="5" type="ORF">ACFFN0_15115</name>
</gene>
<feature type="domain" description="Leucine-binding protein" evidence="4">
    <location>
        <begin position="43"/>
        <end position="393"/>
    </location>
</feature>
<evidence type="ECO:0000256" key="3">
    <source>
        <dbReference type="SAM" id="SignalP"/>
    </source>
</evidence>
<dbReference type="PANTHER" id="PTHR47235">
    <property type="entry name" value="BLR6548 PROTEIN"/>
    <property type="match status" value="1"/>
</dbReference>
<dbReference type="Pfam" id="PF13458">
    <property type="entry name" value="Peripla_BP_6"/>
    <property type="match status" value="1"/>
</dbReference>
<sequence>MKSTGRGAFVASLAALALGLSACGSDDGGNGGGGDAGGDSGEPIKVGMIADLTGATGDVGAPYNEGMLAYVDWRNENGGVADREIEAISNDYAYEVPQAEQLYKQYVNDGVVAIQGWGTGDTEALHTKVADDELPFMSGSFAESLTDPEEAPYNFVVAPTYSDQMRVALNWIAEDSGGGAEVAVFHHDSPFGQAPVADGEAWVSEEGLDLGYQAYAMPGGQQNYVGLLSQAQSQGAEYIVIQNVASPAAQVAKDIAAQNLDMKIVCLNWCGNELFIDTAGADVAEGHMLVQPFAPITAEKDGHEEMIAYLEEQGEDPASKGTSWVQGWMVMHVMAEGMEKAAEDGEITGPAIREALETMGAIDTGGVIGEGNIEFSADSHRGSTSTGIYTAEGGEMVEVEAGATP</sequence>
<keyword evidence="6" id="KW-1185">Reference proteome</keyword>
<protein>
    <submittedName>
        <fullName evidence="5">ABC transporter substrate-binding protein</fullName>
    </submittedName>
</protein>
<comment type="caution">
    <text evidence="5">The sequence shown here is derived from an EMBL/GenBank/DDBJ whole genome shotgun (WGS) entry which is preliminary data.</text>
</comment>
<reference evidence="5 6" key="1">
    <citation type="submission" date="2024-09" db="EMBL/GenBank/DDBJ databases">
        <authorList>
            <person name="Sun Q."/>
            <person name="Mori K."/>
        </authorList>
    </citation>
    <scope>NUCLEOTIDE SEQUENCE [LARGE SCALE GENOMIC DNA]</scope>
    <source>
        <strain evidence="5 6">JCM 12763</strain>
    </source>
</reference>
<evidence type="ECO:0000256" key="2">
    <source>
        <dbReference type="ARBA" id="ARBA00022729"/>
    </source>
</evidence>
<dbReference type="EMBL" id="JBHMAX010000033">
    <property type="protein sequence ID" value="MFB9733377.1"/>
    <property type="molecule type" value="Genomic_DNA"/>
</dbReference>
<dbReference type="Proteomes" id="UP001589613">
    <property type="component" value="Unassembled WGS sequence"/>
</dbReference>
<evidence type="ECO:0000256" key="1">
    <source>
        <dbReference type="ARBA" id="ARBA00010062"/>
    </source>
</evidence>
<dbReference type="RefSeq" id="WP_141339451.1">
    <property type="nucleotide sequence ID" value="NZ_JBHMAX010000033.1"/>
</dbReference>
<evidence type="ECO:0000259" key="4">
    <source>
        <dbReference type="Pfam" id="PF13458"/>
    </source>
</evidence>
<dbReference type="InterPro" id="IPR028082">
    <property type="entry name" value="Peripla_BP_I"/>
</dbReference>
<comment type="similarity">
    <text evidence="1">Belongs to the leucine-binding protein family.</text>
</comment>
<accession>A0ABV5V6M7</accession>
<feature type="chain" id="PRO_5047498871" evidence="3">
    <location>
        <begin position="23"/>
        <end position="405"/>
    </location>
</feature>
<keyword evidence="2 3" id="KW-0732">Signal</keyword>
<proteinExistence type="inferred from homology"/>
<dbReference type="CDD" id="cd06334">
    <property type="entry name" value="PBP1_ABC_ligand_binding-like"/>
    <property type="match status" value="1"/>
</dbReference>
<dbReference type="SUPFAM" id="SSF53822">
    <property type="entry name" value="Periplasmic binding protein-like I"/>
    <property type="match status" value="1"/>
</dbReference>
<dbReference type="InterPro" id="IPR028081">
    <property type="entry name" value="Leu-bd"/>
</dbReference>
<evidence type="ECO:0000313" key="6">
    <source>
        <dbReference type="Proteomes" id="UP001589613"/>
    </source>
</evidence>
<dbReference type="PROSITE" id="PS51257">
    <property type="entry name" value="PROKAR_LIPOPROTEIN"/>
    <property type="match status" value="1"/>
</dbReference>